<dbReference type="OrthoDB" id="1935586at2759"/>
<dbReference type="Proteomes" id="UP000187406">
    <property type="component" value="Unassembled WGS sequence"/>
</dbReference>
<feature type="region of interest" description="Disordered" evidence="1">
    <location>
        <begin position="133"/>
        <end position="164"/>
    </location>
</feature>
<sequence length="164" mass="19145">MKPPKHTLNLARLPKVPGLSEATSNMAEQVQAIQADVRKRLEETDNKYKQVADKHRRLKTFKEDDMMMVFLRKERYPARTYNKLKSKKYEKYVPYKILKKINDSAYVLDLPDTMAISKTFNIADIYQYYPPDNPLYPEPNSRTSSSQAEGTDMGLQLRHLNSKN</sequence>
<protein>
    <recommendedName>
        <fullName evidence="2">Tf2-1-like SH3-like domain-containing protein</fullName>
    </recommendedName>
</protein>
<keyword evidence="4" id="KW-1185">Reference proteome</keyword>
<proteinExistence type="predicted"/>
<comment type="caution">
    <text evidence="3">The sequence shown here is derived from an EMBL/GenBank/DDBJ whole genome shotgun (WGS) entry which is preliminary data.</text>
</comment>
<reference evidence="4" key="1">
    <citation type="submission" date="2016-04" db="EMBL/GenBank/DDBJ databases">
        <title>Cephalotus genome sequencing.</title>
        <authorList>
            <person name="Fukushima K."/>
            <person name="Hasebe M."/>
            <person name="Fang X."/>
        </authorList>
    </citation>
    <scope>NUCLEOTIDE SEQUENCE [LARGE SCALE GENOMIC DNA]</scope>
    <source>
        <strain evidence="4">cv. St1</strain>
    </source>
</reference>
<feature type="compositionally biased region" description="Polar residues" evidence="1">
    <location>
        <begin position="140"/>
        <end position="149"/>
    </location>
</feature>
<evidence type="ECO:0000256" key="1">
    <source>
        <dbReference type="SAM" id="MobiDB-lite"/>
    </source>
</evidence>
<dbReference type="EMBL" id="BDDD01005501">
    <property type="protein sequence ID" value="GAV89444.1"/>
    <property type="molecule type" value="Genomic_DNA"/>
</dbReference>
<gene>
    <name evidence="3" type="ORF">CFOL_v3_32858</name>
</gene>
<dbReference type="InParanoid" id="A0A1Q3DAD6"/>
<accession>A0A1Q3DAD6</accession>
<evidence type="ECO:0000259" key="2">
    <source>
        <dbReference type="Pfam" id="PF24626"/>
    </source>
</evidence>
<dbReference type="AlphaFoldDB" id="A0A1Q3DAD6"/>
<dbReference type="Pfam" id="PF24626">
    <property type="entry name" value="SH3_Tf2-1"/>
    <property type="match status" value="1"/>
</dbReference>
<evidence type="ECO:0000313" key="3">
    <source>
        <dbReference type="EMBL" id="GAV89444.1"/>
    </source>
</evidence>
<feature type="domain" description="Tf2-1-like SH3-like" evidence="2">
    <location>
        <begin position="65"/>
        <end position="128"/>
    </location>
</feature>
<organism evidence="3 4">
    <name type="scientific">Cephalotus follicularis</name>
    <name type="common">Albany pitcher plant</name>
    <dbReference type="NCBI Taxonomy" id="3775"/>
    <lineage>
        <taxon>Eukaryota</taxon>
        <taxon>Viridiplantae</taxon>
        <taxon>Streptophyta</taxon>
        <taxon>Embryophyta</taxon>
        <taxon>Tracheophyta</taxon>
        <taxon>Spermatophyta</taxon>
        <taxon>Magnoliopsida</taxon>
        <taxon>eudicotyledons</taxon>
        <taxon>Gunneridae</taxon>
        <taxon>Pentapetalae</taxon>
        <taxon>rosids</taxon>
        <taxon>fabids</taxon>
        <taxon>Oxalidales</taxon>
        <taxon>Cephalotaceae</taxon>
        <taxon>Cephalotus</taxon>
    </lineage>
</organism>
<dbReference type="InterPro" id="IPR056924">
    <property type="entry name" value="SH3_Tf2-1"/>
</dbReference>
<evidence type="ECO:0000313" key="4">
    <source>
        <dbReference type="Proteomes" id="UP000187406"/>
    </source>
</evidence>
<name>A0A1Q3DAD6_CEPFO</name>